<name>A0A8J5VRG5_ZIZPA</name>
<organism evidence="1 2">
    <name type="scientific">Zizania palustris</name>
    <name type="common">Northern wild rice</name>
    <dbReference type="NCBI Taxonomy" id="103762"/>
    <lineage>
        <taxon>Eukaryota</taxon>
        <taxon>Viridiplantae</taxon>
        <taxon>Streptophyta</taxon>
        <taxon>Embryophyta</taxon>
        <taxon>Tracheophyta</taxon>
        <taxon>Spermatophyta</taxon>
        <taxon>Magnoliopsida</taxon>
        <taxon>Liliopsida</taxon>
        <taxon>Poales</taxon>
        <taxon>Poaceae</taxon>
        <taxon>BOP clade</taxon>
        <taxon>Oryzoideae</taxon>
        <taxon>Oryzeae</taxon>
        <taxon>Zizaniinae</taxon>
        <taxon>Zizania</taxon>
    </lineage>
</organism>
<dbReference type="EMBL" id="JAAALK010000284">
    <property type="protein sequence ID" value="KAG8068701.1"/>
    <property type="molecule type" value="Genomic_DNA"/>
</dbReference>
<evidence type="ECO:0000313" key="2">
    <source>
        <dbReference type="Proteomes" id="UP000729402"/>
    </source>
</evidence>
<reference evidence="1" key="2">
    <citation type="submission" date="2021-02" db="EMBL/GenBank/DDBJ databases">
        <authorList>
            <person name="Kimball J.A."/>
            <person name="Haas M.W."/>
            <person name="Macchietto M."/>
            <person name="Kono T."/>
            <person name="Duquette J."/>
            <person name="Shao M."/>
        </authorList>
    </citation>
    <scope>NUCLEOTIDE SEQUENCE</scope>
    <source>
        <tissue evidence="1">Fresh leaf tissue</tissue>
    </source>
</reference>
<sequence>MDECVTIREDDAATDGENVAVAGGVNAAIAKVKIVAAIVGGEVVANIEDGLDDADAVGATVGSLDSSKTSDHTLVQAINDLQLKTAY</sequence>
<reference evidence="1" key="1">
    <citation type="journal article" date="2021" name="bioRxiv">
        <title>Whole Genome Assembly and Annotation of Northern Wild Rice, Zizania palustris L., Supports a Whole Genome Duplication in the Zizania Genus.</title>
        <authorList>
            <person name="Haas M."/>
            <person name="Kono T."/>
            <person name="Macchietto M."/>
            <person name="Millas R."/>
            <person name="McGilp L."/>
            <person name="Shao M."/>
            <person name="Duquette J."/>
            <person name="Hirsch C.N."/>
            <person name="Kimball J."/>
        </authorList>
    </citation>
    <scope>NUCLEOTIDE SEQUENCE</scope>
    <source>
        <tissue evidence="1">Fresh leaf tissue</tissue>
    </source>
</reference>
<dbReference type="Proteomes" id="UP000729402">
    <property type="component" value="Unassembled WGS sequence"/>
</dbReference>
<protein>
    <submittedName>
        <fullName evidence="1">Uncharacterized protein</fullName>
    </submittedName>
</protein>
<evidence type="ECO:0000313" key="1">
    <source>
        <dbReference type="EMBL" id="KAG8068701.1"/>
    </source>
</evidence>
<accession>A0A8J5VRG5</accession>
<proteinExistence type="predicted"/>
<keyword evidence="2" id="KW-1185">Reference proteome</keyword>
<gene>
    <name evidence="1" type="ORF">GUJ93_ZPchr0005g15719</name>
</gene>
<comment type="caution">
    <text evidence="1">The sequence shown here is derived from an EMBL/GenBank/DDBJ whole genome shotgun (WGS) entry which is preliminary data.</text>
</comment>
<dbReference type="AlphaFoldDB" id="A0A8J5VRG5"/>